<sequence>MGETYYEVLEVESDATRAEITAAYRKRVLETHPDHNDAPDAATQFSRVSRARSVLTDGDERARYDRLGHDAYERLGRYSSDSSETGDSRTSRQPKTTDSTEKTTKSNGARGTRGASDGTRSRTGSTHGSGTTSQRKAGSQRARRRTKRRGQFTRDATEVGAAGRPPPENEATERSAGGFRYTVHDWDGEATLEWEGRPIDRATALTMAGCWLLYPLFVASSVTSMFPLAVNAVLAVCTGILVAYLLTRPRLATVLFGSWTLLFPFGLLQLPGVSVISVTGLIALGSVWIPFGYALAFWWALRP</sequence>
<feature type="domain" description="J" evidence="3">
    <location>
        <begin position="4"/>
        <end position="68"/>
    </location>
</feature>
<dbReference type="InterPro" id="IPR036869">
    <property type="entry name" value="J_dom_sf"/>
</dbReference>
<gene>
    <name evidence="4" type="ORF">SAMN04487967_0081</name>
</gene>
<dbReference type="GO" id="GO:0030544">
    <property type="term" value="F:Hsp70 protein binding"/>
    <property type="evidence" value="ECO:0007669"/>
    <property type="project" value="TreeGrafter"/>
</dbReference>
<dbReference type="PANTHER" id="PTHR43908">
    <property type="entry name" value="AT29763P-RELATED"/>
    <property type="match status" value="1"/>
</dbReference>
<feature type="compositionally biased region" description="Basic and acidic residues" evidence="1">
    <location>
        <begin position="58"/>
        <end position="76"/>
    </location>
</feature>
<dbReference type="OrthoDB" id="11397at2157"/>
<name>A0A1H6FKC6_9EURY</name>
<dbReference type="InterPro" id="IPR051100">
    <property type="entry name" value="DnaJ_subfamily_B/C"/>
</dbReference>
<feature type="transmembrane region" description="Helical" evidence="2">
    <location>
        <begin position="251"/>
        <end position="270"/>
    </location>
</feature>
<dbReference type="EMBL" id="FNWL01000001">
    <property type="protein sequence ID" value="SEH10842.1"/>
    <property type="molecule type" value="Genomic_DNA"/>
</dbReference>
<keyword evidence="2" id="KW-1133">Transmembrane helix</keyword>
<keyword evidence="2" id="KW-0812">Transmembrane</keyword>
<dbReference type="GO" id="GO:0071218">
    <property type="term" value="P:cellular response to misfolded protein"/>
    <property type="evidence" value="ECO:0007669"/>
    <property type="project" value="TreeGrafter"/>
</dbReference>
<accession>A0A1H6FKC6</accession>
<keyword evidence="5" id="KW-1185">Reference proteome</keyword>
<dbReference type="SUPFAM" id="SSF46565">
    <property type="entry name" value="Chaperone J-domain"/>
    <property type="match status" value="1"/>
</dbReference>
<dbReference type="SMART" id="SM00271">
    <property type="entry name" value="DnaJ"/>
    <property type="match status" value="1"/>
</dbReference>
<protein>
    <submittedName>
        <fullName evidence="4">DnaJ domain-containing protein</fullName>
    </submittedName>
</protein>
<evidence type="ECO:0000313" key="4">
    <source>
        <dbReference type="EMBL" id="SEH10842.1"/>
    </source>
</evidence>
<feature type="region of interest" description="Disordered" evidence="1">
    <location>
        <begin position="30"/>
        <end position="178"/>
    </location>
</feature>
<dbReference type="Proteomes" id="UP000199112">
    <property type="component" value="Unassembled WGS sequence"/>
</dbReference>
<evidence type="ECO:0000256" key="2">
    <source>
        <dbReference type="SAM" id="Phobius"/>
    </source>
</evidence>
<dbReference type="RefSeq" id="WP_090503381.1">
    <property type="nucleotide sequence ID" value="NZ_FNWL01000001.1"/>
</dbReference>
<evidence type="ECO:0000259" key="3">
    <source>
        <dbReference type="PROSITE" id="PS50076"/>
    </source>
</evidence>
<dbReference type="InterPro" id="IPR001623">
    <property type="entry name" value="DnaJ_domain"/>
</dbReference>
<feature type="transmembrane region" description="Helical" evidence="2">
    <location>
        <begin position="228"/>
        <end position="246"/>
    </location>
</feature>
<reference evidence="5" key="1">
    <citation type="submission" date="2016-10" db="EMBL/GenBank/DDBJ databases">
        <authorList>
            <person name="Varghese N."/>
            <person name="Submissions S."/>
        </authorList>
    </citation>
    <scope>NUCLEOTIDE SEQUENCE [LARGE SCALE GENOMIC DNA]</scope>
    <source>
        <strain evidence="5">CGMCC 1.8981</strain>
    </source>
</reference>
<dbReference type="Pfam" id="PF00226">
    <property type="entry name" value="DnaJ"/>
    <property type="match status" value="1"/>
</dbReference>
<dbReference type="PANTHER" id="PTHR43908:SF3">
    <property type="entry name" value="AT29763P-RELATED"/>
    <property type="match status" value="1"/>
</dbReference>
<feature type="compositionally biased region" description="Low complexity" evidence="1">
    <location>
        <begin position="110"/>
        <end position="140"/>
    </location>
</feature>
<evidence type="ECO:0000313" key="5">
    <source>
        <dbReference type="Proteomes" id="UP000199112"/>
    </source>
</evidence>
<keyword evidence="2" id="KW-0472">Membrane</keyword>
<dbReference type="AlphaFoldDB" id="A0A1H6FKC6"/>
<dbReference type="Gene3D" id="1.10.287.110">
    <property type="entry name" value="DnaJ domain"/>
    <property type="match status" value="1"/>
</dbReference>
<feature type="transmembrane region" description="Helical" evidence="2">
    <location>
        <begin position="276"/>
        <end position="301"/>
    </location>
</feature>
<dbReference type="PROSITE" id="PS50076">
    <property type="entry name" value="DNAJ_2"/>
    <property type="match status" value="1"/>
</dbReference>
<proteinExistence type="predicted"/>
<evidence type="ECO:0000256" key="1">
    <source>
        <dbReference type="SAM" id="MobiDB-lite"/>
    </source>
</evidence>
<organism evidence="4 5">
    <name type="scientific">Natronorubrum sediminis</name>
    <dbReference type="NCBI Taxonomy" id="640943"/>
    <lineage>
        <taxon>Archaea</taxon>
        <taxon>Methanobacteriati</taxon>
        <taxon>Methanobacteriota</taxon>
        <taxon>Stenosarchaea group</taxon>
        <taxon>Halobacteria</taxon>
        <taxon>Halobacteriales</taxon>
        <taxon>Natrialbaceae</taxon>
        <taxon>Natronorubrum</taxon>
    </lineage>
</organism>
<dbReference type="CDD" id="cd06257">
    <property type="entry name" value="DnaJ"/>
    <property type="match status" value="1"/>
</dbReference>
<dbReference type="PRINTS" id="PR00625">
    <property type="entry name" value="JDOMAIN"/>
</dbReference>
<feature type="compositionally biased region" description="Basic residues" evidence="1">
    <location>
        <begin position="141"/>
        <end position="151"/>
    </location>
</feature>